<dbReference type="Pfam" id="PF10163">
    <property type="entry name" value="EnY2"/>
    <property type="match status" value="1"/>
</dbReference>
<proteinExistence type="predicted"/>
<comment type="caution">
    <text evidence="1">The sequence shown here is derived from an EMBL/GenBank/DDBJ whole genome shotgun (WGS) entry which is preliminary data.</text>
</comment>
<evidence type="ECO:0000313" key="2">
    <source>
        <dbReference type="Proteomes" id="UP001626550"/>
    </source>
</evidence>
<protein>
    <submittedName>
        <fullName evidence="1">Uncharacterized protein</fullName>
    </submittedName>
</protein>
<dbReference type="AlphaFoldDB" id="A0ABD2Q8A8"/>
<keyword evidence="2" id="KW-1185">Reference proteome</keyword>
<gene>
    <name evidence="1" type="ORF">Ciccas_005578</name>
</gene>
<accession>A0ABD2Q8A8</accession>
<reference evidence="1 2" key="1">
    <citation type="submission" date="2024-11" db="EMBL/GenBank/DDBJ databases">
        <title>Adaptive evolution of stress response genes in parasites aligns with host niche diversity.</title>
        <authorList>
            <person name="Hahn C."/>
            <person name="Resl P."/>
        </authorList>
    </citation>
    <scope>NUCLEOTIDE SEQUENCE [LARGE SCALE GENOMIC DNA]</scope>
    <source>
        <strain evidence="1">EGGRZ-B1_66</strain>
        <tissue evidence="1">Body</tissue>
    </source>
</reference>
<evidence type="ECO:0000313" key="1">
    <source>
        <dbReference type="EMBL" id="KAL3315784.1"/>
    </source>
</evidence>
<name>A0ABD2Q8A8_9PLAT</name>
<sequence>MSHEFDQSIQQLREDGRLEKFEKQLEQMLEQDPNLSHLIKRACMKYIDEQGGLENAQPSAIVEKVEAQAIYCVPKPLRAQMDQAFQDQFLAEIMAKFTY</sequence>
<dbReference type="InterPro" id="IPR018783">
    <property type="entry name" value="TF_ENY2"/>
</dbReference>
<dbReference type="Proteomes" id="UP001626550">
    <property type="component" value="Unassembled WGS sequence"/>
</dbReference>
<dbReference type="EMBL" id="JBJKFK010000665">
    <property type="protein sequence ID" value="KAL3315784.1"/>
    <property type="molecule type" value="Genomic_DNA"/>
</dbReference>
<organism evidence="1 2">
    <name type="scientific">Cichlidogyrus casuarinus</name>
    <dbReference type="NCBI Taxonomy" id="1844966"/>
    <lineage>
        <taxon>Eukaryota</taxon>
        <taxon>Metazoa</taxon>
        <taxon>Spiralia</taxon>
        <taxon>Lophotrochozoa</taxon>
        <taxon>Platyhelminthes</taxon>
        <taxon>Monogenea</taxon>
        <taxon>Monopisthocotylea</taxon>
        <taxon>Dactylogyridea</taxon>
        <taxon>Ancyrocephalidae</taxon>
        <taxon>Cichlidogyrus</taxon>
    </lineage>
</organism>